<keyword evidence="2" id="KW-1185">Reference proteome</keyword>
<proteinExistence type="predicted"/>
<dbReference type="Proteomes" id="UP001165960">
    <property type="component" value="Unassembled WGS sequence"/>
</dbReference>
<name>A0ACC2UFK0_9FUNG</name>
<sequence>MANLVKLRAQPLFITNMKSAASRCDRCSAKHLRCNRSFPECDTCAAIPGAECTYHRKVQRPRGDKPQYKDHVAVIHFLKRKVILRQVQDKSSDMAIILTTPSRTLMLGLISSLQYPNIHTINSKMFLVATIRQCTGLSRRSQPEALAPALATHELARLLPTAEDAFFKHVNVFLALFTRDMFYSKPRSSILKKAIVLCGLHWCGNEPHIQRAKDTLLKHIDQEITPTKLPLTLDALQTLIVLLVGLYGTRWNLRRLTFLNSQTLCIAYAIGLHMPYKHHSLERTLASNSLLYYFNYSSITKAPVPTQLLPHPTPVASDPTLTYARALWSINRIFPFLLAVKYVIVEVADPKTDVERDLAFLNKKLQRFTLDFMTKLHSQINPPLIPIFSFYHAYFFFFIATLRLYRSTSTFMPLSIPPPDPSAIRTALDCCLCAVRWAIHIQSEFTHWHYLGKLSQCLTFLFRNQAHLTPLELELMKAAVIHFNSHNSTPHQGFFVYTASMLNKIIHFNP</sequence>
<gene>
    <name evidence="1" type="ORF">DSO57_1012010</name>
</gene>
<evidence type="ECO:0000313" key="2">
    <source>
        <dbReference type="Proteomes" id="UP001165960"/>
    </source>
</evidence>
<dbReference type="EMBL" id="QTSX02000752">
    <property type="protein sequence ID" value="KAJ9085638.1"/>
    <property type="molecule type" value="Genomic_DNA"/>
</dbReference>
<evidence type="ECO:0000313" key="1">
    <source>
        <dbReference type="EMBL" id="KAJ9085638.1"/>
    </source>
</evidence>
<reference evidence="1" key="1">
    <citation type="submission" date="2022-04" db="EMBL/GenBank/DDBJ databases">
        <title>Genome of the entomopathogenic fungus Entomophthora muscae.</title>
        <authorList>
            <person name="Elya C."/>
            <person name="Lovett B.R."/>
            <person name="Lee E."/>
            <person name="Macias A.M."/>
            <person name="Hajek A.E."/>
            <person name="De Bivort B.L."/>
            <person name="Kasson M.T."/>
            <person name="De Fine Licht H.H."/>
            <person name="Stajich J.E."/>
        </authorList>
    </citation>
    <scope>NUCLEOTIDE SEQUENCE</scope>
    <source>
        <strain evidence="1">Berkeley</strain>
    </source>
</reference>
<accession>A0ACC2UFK0</accession>
<comment type="caution">
    <text evidence="1">The sequence shown here is derived from an EMBL/GenBank/DDBJ whole genome shotgun (WGS) entry which is preliminary data.</text>
</comment>
<organism evidence="1 2">
    <name type="scientific">Entomophthora muscae</name>
    <dbReference type="NCBI Taxonomy" id="34485"/>
    <lineage>
        <taxon>Eukaryota</taxon>
        <taxon>Fungi</taxon>
        <taxon>Fungi incertae sedis</taxon>
        <taxon>Zoopagomycota</taxon>
        <taxon>Entomophthoromycotina</taxon>
        <taxon>Entomophthoromycetes</taxon>
        <taxon>Entomophthorales</taxon>
        <taxon>Entomophthoraceae</taxon>
        <taxon>Entomophthora</taxon>
    </lineage>
</organism>
<protein>
    <submittedName>
        <fullName evidence="1">Uncharacterized protein</fullName>
    </submittedName>
</protein>